<protein>
    <submittedName>
        <fullName evidence="1">Uncharacterized protein</fullName>
    </submittedName>
</protein>
<dbReference type="AlphaFoldDB" id="A0A8T0A6F8"/>
<reference evidence="1" key="1">
    <citation type="journal article" date="2020" name="Ecol. Evol.">
        <title>Genome structure and content of the rice root-knot nematode (Meloidogyne graminicola).</title>
        <authorList>
            <person name="Phan N.T."/>
            <person name="Danchin E.G.J."/>
            <person name="Klopp C."/>
            <person name="Perfus-Barbeoch L."/>
            <person name="Kozlowski D.K."/>
            <person name="Koutsovoulos G.D."/>
            <person name="Lopez-Roques C."/>
            <person name="Bouchez O."/>
            <person name="Zahm M."/>
            <person name="Besnard G."/>
            <person name="Bellafiore S."/>
        </authorList>
    </citation>
    <scope>NUCLEOTIDE SEQUENCE</scope>
    <source>
        <strain evidence="1">VN-18</strain>
    </source>
</reference>
<evidence type="ECO:0000313" key="1">
    <source>
        <dbReference type="EMBL" id="KAF7640483.1"/>
    </source>
</evidence>
<organism evidence="1 2">
    <name type="scientific">Meloidogyne graminicola</name>
    <dbReference type="NCBI Taxonomy" id="189291"/>
    <lineage>
        <taxon>Eukaryota</taxon>
        <taxon>Metazoa</taxon>
        <taxon>Ecdysozoa</taxon>
        <taxon>Nematoda</taxon>
        <taxon>Chromadorea</taxon>
        <taxon>Rhabditida</taxon>
        <taxon>Tylenchina</taxon>
        <taxon>Tylenchomorpha</taxon>
        <taxon>Tylenchoidea</taxon>
        <taxon>Meloidogynidae</taxon>
        <taxon>Meloidogyninae</taxon>
        <taxon>Meloidogyne</taxon>
    </lineage>
</organism>
<evidence type="ECO:0000313" key="2">
    <source>
        <dbReference type="Proteomes" id="UP000605970"/>
    </source>
</evidence>
<sequence length="91" mass="11019">MNKIYYSKKLLFPPANDKHKVNWRERGFKPNTHTHLSPPIFFNLKENKSIVFNALNIEAKIFNFWFKKIDKFAFWEEFCEGETQMIPFFAL</sequence>
<dbReference type="EMBL" id="JABEBT010000001">
    <property type="protein sequence ID" value="KAF7640483.1"/>
    <property type="molecule type" value="Genomic_DNA"/>
</dbReference>
<proteinExistence type="predicted"/>
<comment type="caution">
    <text evidence="1">The sequence shown here is derived from an EMBL/GenBank/DDBJ whole genome shotgun (WGS) entry which is preliminary data.</text>
</comment>
<gene>
    <name evidence="1" type="ORF">Mgra_00000306</name>
</gene>
<accession>A0A8T0A6F8</accession>
<name>A0A8T0A6F8_9BILA</name>
<keyword evidence="2" id="KW-1185">Reference proteome</keyword>
<dbReference type="Proteomes" id="UP000605970">
    <property type="component" value="Unassembled WGS sequence"/>
</dbReference>